<keyword evidence="2" id="KW-1185">Reference proteome</keyword>
<organism evidence="1 2">
    <name type="scientific">Prolixibacter bellariivorans</name>
    <dbReference type="NCBI Taxonomy" id="314319"/>
    <lineage>
        <taxon>Bacteria</taxon>
        <taxon>Pseudomonadati</taxon>
        <taxon>Bacteroidota</taxon>
        <taxon>Bacteroidia</taxon>
        <taxon>Marinilabiliales</taxon>
        <taxon>Prolixibacteraceae</taxon>
        <taxon>Prolixibacter</taxon>
    </lineage>
</organism>
<name>A0A5M4B3B9_9BACT</name>
<proteinExistence type="predicted"/>
<dbReference type="AlphaFoldDB" id="A0A5M4B3B9"/>
<reference evidence="1 2" key="1">
    <citation type="submission" date="2019-10" db="EMBL/GenBank/DDBJ databases">
        <title>Prolixibacter strains distinguished by the presence of nitrate reductase genes were adept at nitrate-dependent anaerobic corrosion of metallic iron and carbon steel.</title>
        <authorList>
            <person name="Iino T."/>
            <person name="Shono N."/>
            <person name="Ito K."/>
            <person name="Nakamura R."/>
            <person name="Sueoka K."/>
            <person name="Harayama S."/>
            <person name="Ohkuma M."/>
        </authorList>
    </citation>
    <scope>NUCLEOTIDE SEQUENCE [LARGE SCALE GENOMIC DNA]</scope>
    <source>
        <strain evidence="1 2">JCM 13498</strain>
    </source>
</reference>
<evidence type="ECO:0000313" key="1">
    <source>
        <dbReference type="EMBL" id="GET34640.1"/>
    </source>
</evidence>
<accession>A0A5M4B3B9</accession>
<gene>
    <name evidence="1" type="ORF">PbJCM13498_35030</name>
</gene>
<sequence>MVALFFALENAWRANNQPIDACVWVLDPHELNKTQGIEPVTAALDARMYENHISPAFYHQSEEPNTVAAAMASETDQRMFVQQGCFTIHSADTPLDKTDLPSRVLTKLTIPSQKVRELSFDIEILGFRRGELFPDLENLSNELRTRYSAKRS</sequence>
<protein>
    <submittedName>
        <fullName evidence="1">Uncharacterized protein</fullName>
    </submittedName>
</protein>
<evidence type="ECO:0000313" key="2">
    <source>
        <dbReference type="Proteomes" id="UP000391834"/>
    </source>
</evidence>
<comment type="caution">
    <text evidence="1">The sequence shown here is derived from an EMBL/GenBank/DDBJ whole genome shotgun (WGS) entry which is preliminary data.</text>
</comment>
<dbReference type="EMBL" id="BLAX01000001">
    <property type="protein sequence ID" value="GET34640.1"/>
    <property type="molecule type" value="Genomic_DNA"/>
</dbReference>
<dbReference type="Proteomes" id="UP000391834">
    <property type="component" value="Unassembled WGS sequence"/>
</dbReference>